<keyword evidence="2" id="KW-0238">DNA-binding</keyword>
<dbReference type="AlphaFoldDB" id="A0A6N2GRU2"/>
<dbReference type="EMBL" id="LKPO01000020">
    <property type="protein sequence ID" value="OLF90767.1"/>
    <property type="molecule type" value="Genomic_DNA"/>
</dbReference>
<evidence type="ECO:0000256" key="2">
    <source>
        <dbReference type="ARBA" id="ARBA00023125"/>
    </source>
</evidence>
<dbReference type="Gene3D" id="1.10.357.10">
    <property type="entry name" value="Tetracycline Repressor, domain 2"/>
    <property type="match status" value="1"/>
</dbReference>
<dbReference type="PROSITE" id="PS50977">
    <property type="entry name" value="HTH_TETR_2"/>
    <property type="match status" value="1"/>
</dbReference>
<accession>A0A6N2GRU2</accession>
<proteinExistence type="predicted"/>
<comment type="caution">
    <text evidence="3">The sequence shown here is derived from an EMBL/GenBank/DDBJ whole genome shotgun (WGS) entry which is preliminary data.</text>
</comment>
<evidence type="ECO:0000256" key="1">
    <source>
        <dbReference type="ARBA" id="ARBA00022491"/>
    </source>
</evidence>
<dbReference type="InterPro" id="IPR050624">
    <property type="entry name" value="HTH-type_Tx_Regulator"/>
</dbReference>
<dbReference type="SUPFAM" id="SSF46689">
    <property type="entry name" value="Homeodomain-like"/>
    <property type="match status" value="1"/>
</dbReference>
<dbReference type="PANTHER" id="PTHR43479:SF22">
    <property type="entry name" value="TRANSCRIPTIONAL REGULATOR, TETR FAMILY"/>
    <property type="match status" value="1"/>
</dbReference>
<protein>
    <submittedName>
        <fullName evidence="3">Transcriptional regulator TetR family</fullName>
    </submittedName>
</protein>
<dbReference type="RefSeq" id="WP_026580548.1">
    <property type="nucleotide sequence ID" value="NZ_CP133705.1"/>
</dbReference>
<organism evidence="3 4">
    <name type="scientific">Bacillus paralicheniformis</name>
    <dbReference type="NCBI Taxonomy" id="1648923"/>
    <lineage>
        <taxon>Bacteria</taxon>
        <taxon>Bacillati</taxon>
        <taxon>Bacillota</taxon>
        <taxon>Bacilli</taxon>
        <taxon>Bacillales</taxon>
        <taxon>Bacillaceae</taxon>
        <taxon>Bacillus</taxon>
    </lineage>
</organism>
<evidence type="ECO:0000313" key="4">
    <source>
        <dbReference type="Proteomes" id="UP000185604"/>
    </source>
</evidence>
<gene>
    <name evidence="3" type="ORF">B4121_2980</name>
</gene>
<dbReference type="Pfam" id="PF00440">
    <property type="entry name" value="TetR_N"/>
    <property type="match status" value="1"/>
</dbReference>
<dbReference type="InterPro" id="IPR009057">
    <property type="entry name" value="Homeodomain-like_sf"/>
</dbReference>
<reference evidence="3 4" key="1">
    <citation type="journal article" date="2016" name="Front. Microbiol.">
        <title>High-Level Heat Resistance of Spores of Bacillus amyloliquefaciens and Bacillus licheniformis Results from the Presence of a spoVA Operon in a Tn1546 Transposon.</title>
        <authorList>
            <person name="Berendsen E.M."/>
            <person name="Koning R.A."/>
            <person name="Boekhorst J."/>
            <person name="de Jong A."/>
            <person name="Kuipers O.P."/>
            <person name="Wells-Bennik M.H."/>
        </authorList>
    </citation>
    <scope>NUCLEOTIDE SEQUENCE [LARGE SCALE GENOMIC DNA]</scope>
    <source>
        <strain evidence="3 4">B4121</strain>
    </source>
</reference>
<dbReference type="PANTHER" id="PTHR43479">
    <property type="entry name" value="ACREF/ENVCD OPERON REPRESSOR-RELATED"/>
    <property type="match status" value="1"/>
</dbReference>
<dbReference type="PRINTS" id="PR00455">
    <property type="entry name" value="HTHTETR"/>
</dbReference>
<dbReference type="Proteomes" id="UP000185604">
    <property type="component" value="Unassembled WGS sequence"/>
</dbReference>
<sequence length="306" mass="34776">MSFIIAKEGAGMNEKRAAVLRAAKKLFAQKGYHNVAMQAIAEECKMSKASIYKLFQSKEDLLLALIKFRKHEMLNKSAIINTETSLTPKERLAKKIALEITEFRENRQFINFLSNEGSSPDTAVFKKHLKETKSLIISWHKDSIIQAYGEEVEPFIWDIVIIFHGLMREFLFLVGTGKAQPDVKTIPPFIMSVLDLFIEKKLNEDQKSSLNEDIIASYTNFSSCWAPPKKEELLEDLLQKLKNKISSLPQDDVSVTELLSAADLLSEELFANEPRTYLIKALLDYLGKIEALQCDVSQIQTISIKE</sequence>
<name>A0A6N2GRU2_9BACI</name>
<keyword evidence="1" id="KW-0678">Repressor</keyword>
<dbReference type="GO" id="GO:0003677">
    <property type="term" value="F:DNA binding"/>
    <property type="evidence" value="ECO:0007669"/>
    <property type="project" value="UniProtKB-UniRule"/>
</dbReference>
<evidence type="ECO:0000313" key="3">
    <source>
        <dbReference type="EMBL" id="OLF90767.1"/>
    </source>
</evidence>
<dbReference type="InterPro" id="IPR001647">
    <property type="entry name" value="HTH_TetR"/>
</dbReference>